<keyword evidence="3" id="KW-1185">Reference proteome</keyword>
<comment type="caution">
    <text evidence="2">The sequence shown here is derived from an EMBL/GenBank/DDBJ whole genome shotgun (WGS) entry which is preliminary data.</text>
</comment>
<sequence>MTPLNCSRFCWMMLVVVIATVTLWMGGVDGQEGTEVTPAPPRAPLPRIESNNATGQLVVIPPVPLAFTYPGPLPVPGVSWPILGGINYIAEGRFPYNGYVGAQSPQLRWVSRIRQPQPYRRKRETDILFV</sequence>
<gene>
    <name evidence="2" type="primary">RvY_03907</name>
    <name evidence="2" type="synonym">RvY_03907.1</name>
    <name evidence="2" type="ORF">RvY_03907-1</name>
</gene>
<name>A0A1D1UPP2_RAMVA</name>
<dbReference type="EMBL" id="BDGG01000002">
    <property type="protein sequence ID" value="GAU91699.1"/>
    <property type="molecule type" value="Genomic_DNA"/>
</dbReference>
<accession>A0A1D1UPP2</accession>
<protein>
    <submittedName>
        <fullName evidence="2">Uncharacterized protein</fullName>
    </submittedName>
</protein>
<dbReference type="Proteomes" id="UP000186922">
    <property type="component" value="Unassembled WGS sequence"/>
</dbReference>
<feature type="signal peptide" evidence="1">
    <location>
        <begin position="1"/>
        <end position="30"/>
    </location>
</feature>
<dbReference type="OrthoDB" id="10430831at2759"/>
<dbReference type="AlphaFoldDB" id="A0A1D1UPP2"/>
<proteinExistence type="predicted"/>
<reference evidence="2 3" key="1">
    <citation type="journal article" date="2016" name="Nat. Commun.">
        <title>Extremotolerant tardigrade genome and improved radiotolerance of human cultured cells by tardigrade-unique protein.</title>
        <authorList>
            <person name="Hashimoto T."/>
            <person name="Horikawa D.D."/>
            <person name="Saito Y."/>
            <person name="Kuwahara H."/>
            <person name="Kozuka-Hata H."/>
            <person name="Shin-I T."/>
            <person name="Minakuchi Y."/>
            <person name="Ohishi K."/>
            <person name="Motoyama A."/>
            <person name="Aizu T."/>
            <person name="Enomoto A."/>
            <person name="Kondo K."/>
            <person name="Tanaka S."/>
            <person name="Hara Y."/>
            <person name="Koshikawa S."/>
            <person name="Sagara H."/>
            <person name="Miura T."/>
            <person name="Yokobori S."/>
            <person name="Miyagawa K."/>
            <person name="Suzuki Y."/>
            <person name="Kubo T."/>
            <person name="Oyama M."/>
            <person name="Kohara Y."/>
            <person name="Fujiyama A."/>
            <person name="Arakawa K."/>
            <person name="Katayama T."/>
            <person name="Toyoda A."/>
            <person name="Kunieda T."/>
        </authorList>
    </citation>
    <scope>NUCLEOTIDE SEQUENCE [LARGE SCALE GENOMIC DNA]</scope>
    <source>
        <strain evidence="2 3">YOKOZUNA-1</strain>
    </source>
</reference>
<organism evidence="2 3">
    <name type="scientific">Ramazzottius varieornatus</name>
    <name type="common">Water bear</name>
    <name type="synonym">Tardigrade</name>
    <dbReference type="NCBI Taxonomy" id="947166"/>
    <lineage>
        <taxon>Eukaryota</taxon>
        <taxon>Metazoa</taxon>
        <taxon>Ecdysozoa</taxon>
        <taxon>Tardigrada</taxon>
        <taxon>Eutardigrada</taxon>
        <taxon>Parachela</taxon>
        <taxon>Hypsibioidea</taxon>
        <taxon>Ramazzottiidae</taxon>
        <taxon>Ramazzottius</taxon>
    </lineage>
</organism>
<keyword evidence="1" id="KW-0732">Signal</keyword>
<evidence type="ECO:0000313" key="2">
    <source>
        <dbReference type="EMBL" id="GAU91699.1"/>
    </source>
</evidence>
<feature type="chain" id="PRO_5008897461" evidence="1">
    <location>
        <begin position="31"/>
        <end position="130"/>
    </location>
</feature>
<evidence type="ECO:0000313" key="3">
    <source>
        <dbReference type="Proteomes" id="UP000186922"/>
    </source>
</evidence>
<evidence type="ECO:0000256" key="1">
    <source>
        <dbReference type="SAM" id="SignalP"/>
    </source>
</evidence>